<dbReference type="Pfam" id="PF01136">
    <property type="entry name" value="Peptidase_U32"/>
    <property type="match status" value="2"/>
</dbReference>
<proteinExistence type="predicted"/>
<keyword evidence="3" id="KW-1185">Reference proteome</keyword>
<dbReference type="PANTHER" id="PTHR30217">
    <property type="entry name" value="PEPTIDASE U32 FAMILY"/>
    <property type="match status" value="1"/>
</dbReference>
<dbReference type="eggNOG" id="COG0826">
    <property type="taxonomic scope" value="Bacteria"/>
</dbReference>
<dbReference type="HOGENOM" id="CLU_011540_4_0_9"/>
<dbReference type="InterPro" id="IPR001539">
    <property type="entry name" value="Peptidase_U32"/>
</dbReference>
<sequence length="837" mass="92871">MSALVELLAPAGTKEAFLAAVENGTNAIYLAGKMFGARAYASNFDEDELVDVIQHAHLKNVQVHVAVNTIVDSDELPKLKEYLSFLYDAGADAILLQDLGAVRLAKQIVPQLPIHASTQMTVHNLAGVQALAELGFSRVVLARELSIAEIRHICANSRVEIECFVHGALCVCYSGQCLMSSMIGGRSGNRGRCAQPCRLPYTLVDVNGNDVLGASAGNFLLSPRDLNAIELIPQLLDAGIDSLKIEGRMKRPEYVATIVHVYRKAIDHHFDAQSMQVDDIDRDHLAQVFNRDFTTAYMEKHQGRHMMSDRRPNNRGLLIGRVTAYDRNARRVSVKLTRNLAVGDQVDFWVKVGGRVSAEIEHLYDARGQACIEAGAGDVVSFPIRGKVHMNDRVFKVYDARLMEAARRSYDAEHSSRIPLHAALYARCGEKLRLSMEDDAGNHAEVESDYVVAAANNRPLTVETVQKQMGRLGTTVFSLDELLCDMDDSVMVPVSELNKIRRSAIAALEESRTHKFQKRREDTIRFITGNTMLPVSQRAEISPAMSSSLMVAVDNMDAMKAAVAAGADGILYGGENFSGTVLQKGDYEAAWDYAKERDVRIDYNTPRIVHEHEQAALMRLFDGFGEKLPAALHVHHIGIAFLARACMDVPLHADYSMISYNVSTLDFLHSYGFSEATLSPELNGKQMERMVKSSPVPLTAIVGGRLPLMISEYCVLGSFLGNLDTGKCSMPCRTQNYFLRDRKNVDFPVLTDQFCRMHILNSKQLSLLPYAAQMRAMGIATLRIEGRGISVGALQRIVKAYRTAMQLAVPLREEDEQYLRMQEDGDITRGHYFRGIL</sequence>
<reference evidence="2 3" key="1">
    <citation type="submission" date="2011-04" db="EMBL/GenBank/DDBJ databases">
        <authorList>
            <person name="Muzny D."/>
            <person name="Qin X."/>
            <person name="Deng J."/>
            <person name="Jiang H."/>
            <person name="Liu Y."/>
            <person name="Qu J."/>
            <person name="Song X.-Z."/>
            <person name="Zhang L."/>
            <person name="Thornton R."/>
            <person name="Coyle M."/>
            <person name="Francisco L."/>
            <person name="Jackson L."/>
            <person name="Javaid M."/>
            <person name="Korchina V."/>
            <person name="Kovar C."/>
            <person name="Mata R."/>
            <person name="Mathew T."/>
            <person name="Ngo R."/>
            <person name="Nguyen L."/>
            <person name="Nguyen N."/>
            <person name="Okwuonu G."/>
            <person name="Ongeri F."/>
            <person name="Pham C."/>
            <person name="Simmons D."/>
            <person name="Wilczek-Boney K."/>
            <person name="Hale W."/>
            <person name="Jakkamsetti A."/>
            <person name="Pham P."/>
            <person name="Ruth R."/>
            <person name="San Lucas F."/>
            <person name="Warren J."/>
            <person name="Zhang J."/>
            <person name="Zhao Z."/>
            <person name="Zhou C."/>
            <person name="Zhu D."/>
            <person name="Lee S."/>
            <person name="Bess C."/>
            <person name="Blankenburg K."/>
            <person name="Forbes L."/>
            <person name="Fu Q."/>
            <person name="Gubbala S."/>
            <person name="Hirani K."/>
            <person name="Jayaseelan J.C."/>
            <person name="Lara F."/>
            <person name="Munidasa M."/>
            <person name="Palculict T."/>
            <person name="Patil S."/>
            <person name="Pu L.-L."/>
            <person name="Saada N."/>
            <person name="Tang L."/>
            <person name="Weissenberger G."/>
            <person name="Zhu Y."/>
            <person name="Hemphill L."/>
            <person name="Shang Y."/>
            <person name="Youmans B."/>
            <person name="Ayvaz T."/>
            <person name="Ross M."/>
            <person name="Santibanez J."/>
            <person name="Aqrawi P."/>
            <person name="Gross S."/>
            <person name="Joshi V."/>
            <person name="Fowler G."/>
            <person name="Nazareth L."/>
            <person name="Reid J."/>
            <person name="Worley K."/>
            <person name="Petrosino J."/>
            <person name="Highlander S."/>
            <person name="Gibbs R."/>
        </authorList>
    </citation>
    <scope>NUCLEOTIDE SEQUENCE [LARGE SCALE GENOMIC DNA]</scope>
    <source>
        <strain evidence="2 3">DSM 2778</strain>
    </source>
</reference>
<dbReference type="RefSeq" id="WP_006306319.1">
    <property type="nucleotide sequence ID" value="NZ_GL892076.1"/>
</dbReference>
<evidence type="ECO:0000313" key="3">
    <source>
        <dbReference type="Proteomes" id="UP000004067"/>
    </source>
</evidence>
<evidence type="ECO:0000259" key="1">
    <source>
        <dbReference type="Pfam" id="PF12392"/>
    </source>
</evidence>
<evidence type="ECO:0000313" key="2">
    <source>
        <dbReference type="EMBL" id="EGK59755.1"/>
    </source>
</evidence>
<dbReference type="PROSITE" id="PS01276">
    <property type="entry name" value="PEPTIDASE_U32"/>
    <property type="match status" value="1"/>
</dbReference>
<name>F5RM64_9FIRM</name>
<dbReference type="Proteomes" id="UP000004067">
    <property type="component" value="Unassembled WGS sequence"/>
</dbReference>
<organism evidence="2 3">
    <name type="scientific">Centipeda periodontii DSM 2778</name>
    <dbReference type="NCBI Taxonomy" id="888060"/>
    <lineage>
        <taxon>Bacteria</taxon>
        <taxon>Bacillati</taxon>
        <taxon>Bacillota</taxon>
        <taxon>Negativicutes</taxon>
        <taxon>Selenomonadales</taxon>
        <taxon>Selenomonadaceae</taxon>
        <taxon>Centipeda</taxon>
    </lineage>
</organism>
<dbReference type="InterPro" id="IPR020988">
    <property type="entry name" value="Pept_U32_collagenase"/>
</dbReference>
<feature type="domain" description="Peptidase U32 collagenase" evidence="1">
    <location>
        <begin position="394"/>
        <end position="512"/>
    </location>
</feature>
<dbReference type="STRING" id="888060.HMPREF9081_1350"/>
<dbReference type="InterPro" id="IPR051454">
    <property type="entry name" value="RNA/ubiquinone_mod_enzymes"/>
</dbReference>
<protein>
    <submittedName>
        <fullName evidence="2">U32 family peptidase</fullName>
    </submittedName>
</protein>
<dbReference type="AlphaFoldDB" id="F5RM64"/>
<accession>F5RM64</accession>
<comment type="caution">
    <text evidence="2">The sequence shown here is derived from an EMBL/GenBank/DDBJ whole genome shotgun (WGS) entry which is preliminary data.</text>
</comment>
<gene>
    <name evidence="2" type="ORF">HMPREF9081_1350</name>
</gene>
<dbReference type="Pfam" id="PF12392">
    <property type="entry name" value="DUF3656"/>
    <property type="match status" value="1"/>
</dbReference>
<dbReference type="EMBL" id="AFHQ01000033">
    <property type="protein sequence ID" value="EGK59755.1"/>
    <property type="molecule type" value="Genomic_DNA"/>
</dbReference>
<dbReference type="PANTHER" id="PTHR30217:SF10">
    <property type="entry name" value="23S RRNA 5-HYDROXYCYTIDINE C2501 SYNTHASE"/>
    <property type="match status" value="1"/>
</dbReference>